<dbReference type="GO" id="GO:0005576">
    <property type="term" value="C:extracellular region"/>
    <property type="evidence" value="ECO:0007669"/>
    <property type="project" value="UniProtKB-SubCell"/>
</dbReference>
<dbReference type="InterPro" id="IPR011001">
    <property type="entry name" value="Saposin-like"/>
</dbReference>
<gene>
    <name evidence="7" type="primary">Psap_1</name>
    <name evidence="7" type="ORF">CRYUND_R15488</name>
</gene>
<evidence type="ECO:0000256" key="2">
    <source>
        <dbReference type="ARBA" id="ARBA00022525"/>
    </source>
</evidence>
<proteinExistence type="predicted"/>
<protein>
    <submittedName>
        <fullName evidence="7">SAP protein</fullName>
    </submittedName>
</protein>
<comment type="caution">
    <text evidence="7">The sequence shown here is derived from an EMBL/GenBank/DDBJ whole genome shotgun (WGS) entry which is preliminary data.</text>
</comment>
<dbReference type="InterPro" id="IPR003119">
    <property type="entry name" value="SAP_A"/>
</dbReference>
<reference evidence="7 8" key="1">
    <citation type="submission" date="2019-09" db="EMBL/GenBank/DDBJ databases">
        <title>Bird 10,000 Genomes (B10K) Project - Family phase.</title>
        <authorList>
            <person name="Zhang G."/>
        </authorList>
    </citation>
    <scope>NUCLEOTIDE SEQUENCE [LARGE SCALE GENOMIC DNA]</scope>
    <source>
        <strain evidence="7">B10K-MSB-37135</strain>
        <tissue evidence="7">Heart</tissue>
    </source>
</reference>
<evidence type="ECO:0000256" key="3">
    <source>
        <dbReference type="ARBA" id="ARBA00022729"/>
    </source>
</evidence>
<evidence type="ECO:0000259" key="6">
    <source>
        <dbReference type="PROSITE" id="PS51110"/>
    </source>
</evidence>
<keyword evidence="2" id="KW-0964">Secreted</keyword>
<evidence type="ECO:0000256" key="1">
    <source>
        <dbReference type="ARBA" id="ARBA00004613"/>
    </source>
</evidence>
<comment type="subcellular location">
    <subcellularLocation>
        <location evidence="1">Secreted</location>
    </subcellularLocation>
</comment>
<organism evidence="7 8">
    <name type="scientific">Crypturellus undulatus</name>
    <dbReference type="NCBI Taxonomy" id="48396"/>
    <lineage>
        <taxon>Eukaryota</taxon>
        <taxon>Metazoa</taxon>
        <taxon>Chordata</taxon>
        <taxon>Craniata</taxon>
        <taxon>Vertebrata</taxon>
        <taxon>Euteleostomi</taxon>
        <taxon>Archelosauria</taxon>
        <taxon>Archosauria</taxon>
        <taxon>Dinosauria</taxon>
        <taxon>Saurischia</taxon>
        <taxon>Theropoda</taxon>
        <taxon>Coelurosauria</taxon>
        <taxon>Aves</taxon>
        <taxon>Palaeognathae</taxon>
        <taxon>Tinamiformes</taxon>
        <taxon>Tinamidae</taxon>
        <taxon>Crypturellus</taxon>
    </lineage>
</organism>
<keyword evidence="4" id="KW-1015">Disulfide bond</keyword>
<dbReference type="Proteomes" id="UP000534426">
    <property type="component" value="Unassembled WGS sequence"/>
</dbReference>
<feature type="domain" description="Saposin A-type" evidence="6">
    <location>
        <begin position="1"/>
        <end position="40"/>
    </location>
</feature>
<feature type="non-terminal residue" evidence="7">
    <location>
        <position position="1"/>
    </location>
</feature>
<dbReference type="SUPFAM" id="SSF47862">
    <property type="entry name" value="Saposin"/>
    <property type="match status" value="1"/>
</dbReference>
<keyword evidence="3" id="KW-0732">Signal</keyword>
<sequence>ASGRPSCGERPQDWCQDVRTAARCGVLEQCWPGDPALTKGVPCHLCQVVVSVVGKILQDNRTESDPKVVCGTIKLCQSRQRPDGALTFEAAATPRVPPEDFTWSATPFMASTEEPGQLCGACARLVAALQAQLDVGAGDLAARL</sequence>
<keyword evidence="5" id="KW-0325">Glycoprotein</keyword>
<dbReference type="EMBL" id="VWPW01001539">
    <property type="protein sequence ID" value="NWI98952.1"/>
    <property type="molecule type" value="Genomic_DNA"/>
</dbReference>
<name>A0A7K4L2W8_9AVES</name>
<evidence type="ECO:0000313" key="8">
    <source>
        <dbReference type="Proteomes" id="UP000534426"/>
    </source>
</evidence>
<feature type="non-terminal residue" evidence="7">
    <location>
        <position position="144"/>
    </location>
</feature>
<accession>A0A7K4L2W8</accession>
<evidence type="ECO:0000256" key="4">
    <source>
        <dbReference type="ARBA" id="ARBA00023157"/>
    </source>
</evidence>
<evidence type="ECO:0000313" key="7">
    <source>
        <dbReference type="EMBL" id="NWI98952.1"/>
    </source>
</evidence>
<keyword evidence="8" id="KW-1185">Reference proteome</keyword>
<dbReference type="Pfam" id="PF02199">
    <property type="entry name" value="SapA"/>
    <property type="match status" value="1"/>
</dbReference>
<dbReference type="PROSITE" id="PS51110">
    <property type="entry name" value="SAP_A"/>
    <property type="match status" value="1"/>
</dbReference>
<evidence type="ECO:0000256" key="5">
    <source>
        <dbReference type="ARBA" id="ARBA00023180"/>
    </source>
</evidence>
<dbReference type="AlphaFoldDB" id="A0A7K4L2W8"/>